<dbReference type="CDD" id="cd03429">
    <property type="entry name" value="NUDIX_NADH_pyrophosphatase_Nudt13"/>
    <property type="match status" value="1"/>
</dbReference>
<keyword evidence="5" id="KW-0479">Metal-binding</keyword>
<comment type="similarity">
    <text evidence="3">Belongs to the Nudix hydrolase family. NudC subfamily.</text>
</comment>
<evidence type="ECO:0000256" key="8">
    <source>
        <dbReference type="ARBA" id="ARBA00023027"/>
    </source>
</evidence>
<dbReference type="Gene3D" id="3.90.79.20">
    <property type="match status" value="1"/>
</dbReference>
<comment type="cofactor">
    <cofactor evidence="2">
        <name>Zn(2+)</name>
        <dbReference type="ChEBI" id="CHEBI:29105"/>
    </cofactor>
</comment>
<name>A0ABQ3C4U0_9GAMM</name>
<dbReference type="EMBL" id="BMXY01000002">
    <property type="protein sequence ID" value="GGZ65046.1"/>
    <property type="molecule type" value="Genomic_DNA"/>
</dbReference>
<evidence type="ECO:0000256" key="10">
    <source>
        <dbReference type="RuleBase" id="RU003476"/>
    </source>
</evidence>
<comment type="cofactor">
    <cofactor evidence="1">
        <name>Mg(2+)</name>
        <dbReference type="ChEBI" id="CHEBI:18420"/>
    </cofactor>
</comment>
<evidence type="ECO:0000256" key="3">
    <source>
        <dbReference type="ARBA" id="ARBA00009595"/>
    </source>
</evidence>
<evidence type="ECO:0000256" key="7">
    <source>
        <dbReference type="ARBA" id="ARBA00022842"/>
    </source>
</evidence>
<dbReference type="InterPro" id="IPR050241">
    <property type="entry name" value="NAD-cap_RNA_hydrolase_NudC"/>
</dbReference>
<dbReference type="SUPFAM" id="SSF55811">
    <property type="entry name" value="Nudix"/>
    <property type="match status" value="1"/>
</dbReference>
<dbReference type="Gene3D" id="3.90.79.10">
    <property type="entry name" value="Nucleoside Triphosphate Pyrophosphohydrolase"/>
    <property type="match status" value="1"/>
</dbReference>
<evidence type="ECO:0000256" key="1">
    <source>
        <dbReference type="ARBA" id="ARBA00001946"/>
    </source>
</evidence>
<evidence type="ECO:0000256" key="4">
    <source>
        <dbReference type="ARBA" id="ARBA00012381"/>
    </source>
</evidence>
<proteinExistence type="inferred from homology"/>
<dbReference type="PROSITE" id="PS00893">
    <property type="entry name" value="NUDIX_BOX"/>
    <property type="match status" value="1"/>
</dbReference>
<organism evidence="12 13">
    <name type="scientific">Cognatilysobacter xinjiangensis</name>
    <dbReference type="NCBI Taxonomy" id="546892"/>
    <lineage>
        <taxon>Bacteria</taxon>
        <taxon>Pseudomonadati</taxon>
        <taxon>Pseudomonadota</taxon>
        <taxon>Gammaproteobacteria</taxon>
        <taxon>Lysobacterales</taxon>
        <taxon>Lysobacteraceae</taxon>
        <taxon>Cognatilysobacter</taxon>
    </lineage>
</organism>
<evidence type="ECO:0000256" key="2">
    <source>
        <dbReference type="ARBA" id="ARBA00001947"/>
    </source>
</evidence>
<evidence type="ECO:0000256" key="5">
    <source>
        <dbReference type="ARBA" id="ARBA00022723"/>
    </source>
</evidence>
<dbReference type="Proteomes" id="UP000643403">
    <property type="component" value="Unassembled WGS sequence"/>
</dbReference>
<dbReference type="RefSeq" id="WP_189449219.1">
    <property type="nucleotide sequence ID" value="NZ_BMXY01000002.1"/>
</dbReference>
<dbReference type="PANTHER" id="PTHR42904:SF6">
    <property type="entry name" value="NAD-CAPPED RNA HYDROLASE NUDT12"/>
    <property type="match status" value="1"/>
</dbReference>
<comment type="catalytic activity">
    <reaction evidence="9">
        <text>a 5'-end NAD(+)-phospho-ribonucleoside in mRNA + H2O = a 5'-end phospho-adenosine-phospho-ribonucleoside in mRNA + beta-nicotinamide D-ribonucleotide + 2 H(+)</text>
        <dbReference type="Rhea" id="RHEA:60876"/>
        <dbReference type="Rhea" id="RHEA-COMP:15698"/>
        <dbReference type="Rhea" id="RHEA-COMP:15719"/>
        <dbReference type="ChEBI" id="CHEBI:14649"/>
        <dbReference type="ChEBI" id="CHEBI:15377"/>
        <dbReference type="ChEBI" id="CHEBI:15378"/>
        <dbReference type="ChEBI" id="CHEBI:144029"/>
        <dbReference type="ChEBI" id="CHEBI:144051"/>
    </reaction>
    <physiologicalReaction direction="left-to-right" evidence="9">
        <dbReference type="Rhea" id="RHEA:60877"/>
    </physiologicalReaction>
</comment>
<dbReference type="InterPro" id="IPR000086">
    <property type="entry name" value="NUDIX_hydrolase_dom"/>
</dbReference>
<evidence type="ECO:0000256" key="9">
    <source>
        <dbReference type="ARBA" id="ARBA00023679"/>
    </source>
</evidence>
<dbReference type="InterPro" id="IPR049734">
    <property type="entry name" value="NudC-like_C"/>
</dbReference>
<dbReference type="InterPro" id="IPR020084">
    <property type="entry name" value="NUDIX_hydrolase_CS"/>
</dbReference>
<evidence type="ECO:0000256" key="6">
    <source>
        <dbReference type="ARBA" id="ARBA00022801"/>
    </source>
</evidence>
<dbReference type="PANTHER" id="PTHR42904">
    <property type="entry name" value="NUDIX HYDROLASE, NUDC SUBFAMILY"/>
    <property type="match status" value="1"/>
</dbReference>
<protein>
    <recommendedName>
        <fullName evidence="4">NAD(+) diphosphatase</fullName>
        <ecNumber evidence="4">3.6.1.22</ecNumber>
    </recommendedName>
</protein>
<keyword evidence="13" id="KW-1185">Reference proteome</keyword>
<dbReference type="Pfam" id="PF00293">
    <property type="entry name" value="NUDIX"/>
    <property type="match status" value="1"/>
</dbReference>
<dbReference type="PROSITE" id="PS51462">
    <property type="entry name" value="NUDIX"/>
    <property type="match status" value="1"/>
</dbReference>
<accession>A0ABQ3C4U0</accession>
<keyword evidence="7" id="KW-0460">Magnesium</keyword>
<evidence type="ECO:0000259" key="11">
    <source>
        <dbReference type="PROSITE" id="PS51462"/>
    </source>
</evidence>
<keyword evidence="8" id="KW-0520">NAD</keyword>
<dbReference type="InterPro" id="IPR015376">
    <property type="entry name" value="Znr_NADH_PPase"/>
</dbReference>
<dbReference type="EC" id="3.6.1.22" evidence="4"/>
<dbReference type="InterPro" id="IPR015797">
    <property type="entry name" value="NUDIX_hydrolase-like_dom_sf"/>
</dbReference>
<dbReference type="PRINTS" id="PR00502">
    <property type="entry name" value="NUDIXFAMILY"/>
</dbReference>
<keyword evidence="6 10" id="KW-0378">Hydrolase</keyword>
<feature type="domain" description="Nudix hydrolase" evidence="11">
    <location>
        <begin position="159"/>
        <end position="283"/>
    </location>
</feature>
<sequence>MSPADAPYALVGTDPQLAPLDRADHLRDDPAALAAMWPAACVLRVDGDGRAAADVDGAPSVSWGESLGPMPADADFLGIDADSVAWFASTLTDATTPRIDLRRAAATWPVRAASAYATAHALHHWHARHRYCGACGGEVEFVRGGWLGRCLRCEREHYPRTDPAVIVAVGEGTRLLMGRQASWPARRYSVIAGFVEPGETLEQAVSREVMEETGIRITGCRYLGSQPWPFPTSLMLGFIADAGSAEIRGSDELEEARWFEREEIVAALDADARGEPESGPFLPPARISIAHWLVRQWVAATT</sequence>
<gene>
    <name evidence="12" type="primary">nudC</name>
    <name evidence="12" type="ORF">GCM10008101_18500</name>
</gene>
<dbReference type="NCBIfam" id="NF001299">
    <property type="entry name" value="PRK00241.1"/>
    <property type="match status" value="1"/>
</dbReference>
<evidence type="ECO:0000313" key="13">
    <source>
        <dbReference type="Proteomes" id="UP000643403"/>
    </source>
</evidence>
<dbReference type="Pfam" id="PF09297">
    <property type="entry name" value="Zn_ribbon_NUD"/>
    <property type="match status" value="1"/>
</dbReference>
<comment type="caution">
    <text evidence="12">The sequence shown here is derived from an EMBL/GenBank/DDBJ whole genome shotgun (WGS) entry which is preliminary data.</text>
</comment>
<reference evidence="13" key="1">
    <citation type="journal article" date="2019" name="Int. J. Syst. Evol. Microbiol.">
        <title>The Global Catalogue of Microorganisms (GCM) 10K type strain sequencing project: providing services to taxonomists for standard genome sequencing and annotation.</title>
        <authorList>
            <consortium name="The Broad Institute Genomics Platform"/>
            <consortium name="The Broad Institute Genome Sequencing Center for Infectious Disease"/>
            <person name="Wu L."/>
            <person name="Ma J."/>
        </authorList>
    </citation>
    <scope>NUCLEOTIDE SEQUENCE [LARGE SCALE GENOMIC DNA]</scope>
    <source>
        <strain evidence="13">KCTC 22558</strain>
    </source>
</reference>
<evidence type="ECO:0000313" key="12">
    <source>
        <dbReference type="EMBL" id="GGZ65046.1"/>
    </source>
</evidence>
<dbReference type="InterPro" id="IPR020476">
    <property type="entry name" value="Nudix_hydrolase"/>
</dbReference>